<feature type="region of interest" description="Disordered" evidence="1">
    <location>
        <begin position="489"/>
        <end position="536"/>
    </location>
</feature>
<feature type="chain" id="PRO_5039518013" evidence="2">
    <location>
        <begin position="27"/>
        <end position="1369"/>
    </location>
</feature>
<sequence>MSKKYKIMFTASAVSVATVASIVAIAPTTVDASMNFPDVTPSDYFYEAVTSLAERNIINGYPDGKYHAEDVITRGQAAKIIAGVLGLDTENVTNPNFTDVPKNHPFYGEIATLANAGIIDGYNGKYLPNDPIIRDHMAKIIANAFQLESQSTIVLPFNDVHASYQSYIAALYENEITTGTTPTTFDGNKKVSRGEMAVFVTRAEASLTTEIELIIENISHNTIQSNEGKFTVASELSTIFKESNEVALKGARVTATVKNGSIVSIQSITLNESGQSKSPVIFDGGEGTIDELIVNADFVSIQSLNVAGNITLSNKVTTEVVLNKVTSNGQLLIESADTTVASLIPVAETTTGPKITLNATSLLQGILAKRDNVAIISDTKIPEILIDLGVSSIQVDGEVGNLTVNVDIALEITGNATIDQLAVAAAAEIALEIQGIVRELLVQSTAAKLEVGTKIDIEQVILPTDSKPENVISNYQQIKDKISKVVDTTGSTVQETSSPSGDGLGGDDGGSKSPVSPPSESGGGSSTPVDRTPPTITIHSTIIGEGDSVYVKSNEIGTVYLVPNSLNPKNKSELDKLVNASNAVNVTVQKVERDINIPTLNLTPGEYKVIAVDNSGNLSTPKQVTIIDKVTEAVNVEVNNLTIDTIITNSAVPNGTDSYKITIIESKTFRLSSQFIETSGGVGIELSNSDKSIFTFNISDIASREYTVVVLFFDEYNNIRGYEAVPVMLDEQTEPTIELYLRSYKTDYLLEEEFDYEFLEFTDKNGNQIDINEADIQIIGFDSSDYITDQKVTVKVNGWSKTILVSVLPAAPNLILDDILDVIVGMDSTMEYKIEDTDNWIKYDENNPPDLSGEISITVRYSATNEKPPSHTAYFGFSNLNFLLDEDTKNGNPTNSLSFAWHNIDQLDESTIISLNGKTLDNLFYENQNILHVLGSKDIKITGVTWNINGDKLVSAFTLEEPINMKEAVGVSFSLRSLEELNGWVGFDYVALYKATDSELLDLLVEEIKLNELDTNGNSQEILLYMSTNRELIHSYNQLFALYYIEEITSSIDTLTDIGKLQEIINKVNVMKNDEDQITPTDSEKVAIAKTTIQGLNIAWDTDAVTTVTLVNQAIEGATLPDGVIAVAAEGTAENIGNVVITISSGVESDIIVIAAPIPTQAIKAVNNADDVTSFREAIDANWEELGISEEIKNNFMALPEDAGRQKAVFAYFQGEFADADTIKEVFEYAVNQEFHKFEFINAVDGANSAEEMKTALTTYIPTLHADRVELIADFKAKGMTAEAEALEITKYTTVLATVNEMVDDESLLELAKQLLEKRLDTTEKAFFGTENIVNAIQEIINSKGVIRASSTLSMGVNFTINNGILKFI</sequence>
<feature type="signal peptide" evidence="2">
    <location>
        <begin position="1"/>
        <end position="26"/>
    </location>
</feature>
<feature type="compositionally biased region" description="Low complexity" evidence="1">
    <location>
        <begin position="511"/>
        <end position="520"/>
    </location>
</feature>
<keyword evidence="5" id="KW-1185">Reference proteome</keyword>
<organism evidence="4 5">
    <name type="scientific">Ureibacillus acetophenoni</name>
    <dbReference type="NCBI Taxonomy" id="614649"/>
    <lineage>
        <taxon>Bacteria</taxon>
        <taxon>Bacillati</taxon>
        <taxon>Bacillota</taxon>
        <taxon>Bacilli</taxon>
        <taxon>Bacillales</taxon>
        <taxon>Caryophanaceae</taxon>
        <taxon>Ureibacillus</taxon>
    </lineage>
</organism>
<name>A0A285TYS3_9BACL</name>
<evidence type="ECO:0000259" key="3">
    <source>
        <dbReference type="PROSITE" id="PS51272"/>
    </source>
</evidence>
<evidence type="ECO:0000256" key="1">
    <source>
        <dbReference type="SAM" id="MobiDB-lite"/>
    </source>
</evidence>
<evidence type="ECO:0000313" key="5">
    <source>
        <dbReference type="Proteomes" id="UP000219252"/>
    </source>
</evidence>
<proteinExistence type="predicted"/>
<dbReference type="Proteomes" id="UP000219252">
    <property type="component" value="Unassembled WGS sequence"/>
</dbReference>
<protein>
    <submittedName>
        <fullName evidence="4">S-layer family protein</fullName>
    </submittedName>
</protein>
<dbReference type="InterPro" id="IPR001119">
    <property type="entry name" value="SLH_dom"/>
</dbReference>
<feature type="domain" description="SLH" evidence="3">
    <location>
        <begin position="96"/>
        <end position="155"/>
    </location>
</feature>
<dbReference type="InterPro" id="IPR025142">
    <property type="entry name" value="DUF4073"/>
</dbReference>
<accession>A0A285TYS3</accession>
<evidence type="ECO:0000256" key="2">
    <source>
        <dbReference type="SAM" id="SignalP"/>
    </source>
</evidence>
<dbReference type="Pfam" id="PF00395">
    <property type="entry name" value="SLH"/>
    <property type="match status" value="3"/>
</dbReference>
<keyword evidence="2" id="KW-0732">Signal</keyword>
<dbReference type="RefSeq" id="WP_170949371.1">
    <property type="nucleotide sequence ID" value="NZ_OBQC01000001.1"/>
</dbReference>
<dbReference type="PANTHER" id="PTHR43308">
    <property type="entry name" value="OUTER MEMBRANE PROTEIN ALPHA-RELATED"/>
    <property type="match status" value="1"/>
</dbReference>
<dbReference type="Pfam" id="PF13285">
    <property type="entry name" value="DUF4073"/>
    <property type="match status" value="1"/>
</dbReference>
<gene>
    <name evidence="4" type="ORF">SAMN05877842_101115</name>
</gene>
<reference evidence="5" key="1">
    <citation type="submission" date="2017-08" db="EMBL/GenBank/DDBJ databases">
        <authorList>
            <person name="Varghese N."/>
            <person name="Submissions S."/>
        </authorList>
    </citation>
    <scope>NUCLEOTIDE SEQUENCE [LARGE SCALE GENOMIC DNA]</scope>
    <source>
        <strain evidence="5">JC23</strain>
    </source>
</reference>
<dbReference type="EMBL" id="OBQC01000001">
    <property type="protein sequence ID" value="SOC34824.1"/>
    <property type="molecule type" value="Genomic_DNA"/>
</dbReference>
<dbReference type="PROSITE" id="PS51272">
    <property type="entry name" value="SLH"/>
    <property type="match status" value="2"/>
</dbReference>
<dbReference type="PANTHER" id="PTHR43308:SF1">
    <property type="entry name" value="OUTER MEMBRANE PROTEIN ALPHA"/>
    <property type="match status" value="1"/>
</dbReference>
<evidence type="ECO:0000313" key="4">
    <source>
        <dbReference type="EMBL" id="SOC34824.1"/>
    </source>
</evidence>
<feature type="domain" description="SLH" evidence="3">
    <location>
        <begin position="32"/>
        <end position="95"/>
    </location>
</feature>
<dbReference type="InterPro" id="IPR051465">
    <property type="entry name" value="Cell_Envelope_Struct_Comp"/>
</dbReference>